<comment type="subcellular location">
    <subcellularLocation>
        <location evidence="1">Cell membrane</location>
        <topology evidence="1">Multi-pass membrane protein</topology>
    </subcellularLocation>
</comment>
<dbReference type="HOGENOM" id="CLU_022017_7_1_4"/>
<sequence length="417" mass="45657">MSKGLLAKAGSYVISSGLNSAVPFLLMPVFTRYLTPSDMGVVAMYQSTLNIFAIIIELSLPSAVSVRYFNREGIDLPVYTGTGWILVAASTVLCSLFALLVAPWLEEYIGLPLHWVLIAIFSAMWAVGIQLRLRVWQMEGRVGNYALLQNGYTLVIMAVSILLVVVMAFGWEGRAMGQFLATAGLGIGICLFLLKRGDVKIRWNATYAREILAFGLPLIPHGLGAVAIVFAGRVVLNTMAGLHDVGLYTVASQLTFIIALIATAFNQAYAPWLFRRLSEGDACPRRRIVMATYAYFVIAALGAAVFSWVGAWAIDFYLGPGYSDAFRFVPWLAYSAAFTGMYYMVTNYLFHNRKTGRLAALTLIVGGLSIPLSMLLIKLNGAVGAAQAVCAANFVMFICTWVMAARVEPMPWNLFRK</sequence>
<feature type="transmembrane region" description="Helical" evidence="6">
    <location>
        <begin position="177"/>
        <end position="194"/>
    </location>
</feature>
<evidence type="ECO:0000256" key="4">
    <source>
        <dbReference type="ARBA" id="ARBA00022989"/>
    </source>
</evidence>
<dbReference type="Proteomes" id="UP000004853">
    <property type="component" value="Unassembled WGS sequence"/>
</dbReference>
<feature type="transmembrane region" description="Helical" evidence="6">
    <location>
        <begin position="111"/>
        <end position="131"/>
    </location>
</feature>
<protein>
    <submittedName>
        <fullName evidence="7">Polysaccharide biosynthesis protein</fullName>
    </submittedName>
</protein>
<dbReference type="InterPro" id="IPR002797">
    <property type="entry name" value="Polysacc_synth"/>
</dbReference>
<evidence type="ECO:0000256" key="2">
    <source>
        <dbReference type="ARBA" id="ARBA00022475"/>
    </source>
</evidence>
<dbReference type="OrthoDB" id="9815248at2"/>
<keyword evidence="2" id="KW-1003">Cell membrane</keyword>
<dbReference type="InterPro" id="IPR050833">
    <property type="entry name" value="Poly_Biosynth_Transport"/>
</dbReference>
<keyword evidence="4 6" id="KW-1133">Transmembrane helix</keyword>
<organism evidence="7 8">
    <name type="scientific">Achromobacter insuavis AXX-A</name>
    <dbReference type="NCBI Taxonomy" id="1003200"/>
    <lineage>
        <taxon>Bacteria</taxon>
        <taxon>Pseudomonadati</taxon>
        <taxon>Pseudomonadota</taxon>
        <taxon>Betaproteobacteria</taxon>
        <taxon>Burkholderiales</taxon>
        <taxon>Alcaligenaceae</taxon>
        <taxon>Achromobacter</taxon>
    </lineage>
</organism>
<dbReference type="RefSeq" id="WP_006391956.1">
    <property type="nucleotide sequence ID" value="NZ_GL982453.1"/>
</dbReference>
<evidence type="ECO:0000256" key="3">
    <source>
        <dbReference type="ARBA" id="ARBA00022692"/>
    </source>
</evidence>
<keyword evidence="5 6" id="KW-0472">Membrane</keyword>
<evidence type="ECO:0000313" key="7">
    <source>
        <dbReference type="EMBL" id="EGP46658.1"/>
    </source>
</evidence>
<comment type="caution">
    <text evidence="7">The sequence shown here is derived from an EMBL/GenBank/DDBJ whole genome shotgun (WGS) entry which is preliminary data.</text>
</comment>
<dbReference type="AlphaFoldDB" id="F7SYY8"/>
<feature type="transmembrane region" description="Helical" evidence="6">
    <location>
        <begin position="81"/>
        <end position="105"/>
    </location>
</feature>
<feature type="transmembrane region" description="Helical" evidence="6">
    <location>
        <begin position="248"/>
        <end position="272"/>
    </location>
</feature>
<dbReference type="EMBL" id="AFRQ01000037">
    <property type="protein sequence ID" value="EGP46658.1"/>
    <property type="molecule type" value="Genomic_DNA"/>
</dbReference>
<gene>
    <name evidence="7" type="ORF">AXXA_09458</name>
</gene>
<evidence type="ECO:0000256" key="1">
    <source>
        <dbReference type="ARBA" id="ARBA00004651"/>
    </source>
</evidence>
<feature type="transmembrane region" description="Helical" evidence="6">
    <location>
        <begin position="152"/>
        <end position="171"/>
    </location>
</feature>
<dbReference type="eggNOG" id="COG2244">
    <property type="taxonomic scope" value="Bacteria"/>
</dbReference>
<proteinExistence type="predicted"/>
<name>F7SYY8_9BURK</name>
<evidence type="ECO:0000256" key="5">
    <source>
        <dbReference type="ARBA" id="ARBA00023136"/>
    </source>
</evidence>
<dbReference type="Pfam" id="PF01943">
    <property type="entry name" value="Polysacc_synt"/>
    <property type="match status" value="1"/>
</dbReference>
<evidence type="ECO:0000313" key="8">
    <source>
        <dbReference type="Proteomes" id="UP000004853"/>
    </source>
</evidence>
<feature type="transmembrane region" description="Helical" evidence="6">
    <location>
        <begin position="326"/>
        <end position="346"/>
    </location>
</feature>
<dbReference type="GO" id="GO:0005886">
    <property type="term" value="C:plasma membrane"/>
    <property type="evidence" value="ECO:0007669"/>
    <property type="project" value="UniProtKB-SubCell"/>
</dbReference>
<feature type="transmembrane region" description="Helical" evidence="6">
    <location>
        <begin position="12"/>
        <end position="31"/>
    </location>
</feature>
<keyword evidence="3 6" id="KW-0812">Transmembrane</keyword>
<feature type="transmembrane region" description="Helical" evidence="6">
    <location>
        <begin position="51"/>
        <end position="69"/>
    </location>
</feature>
<accession>F7SYY8</accession>
<dbReference type="PANTHER" id="PTHR30250:SF11">
    <property type="entry name" value="O-ANTIGEN TRANSPORTER-RELATED"/>
    <property type="match status" value="1"/>
</dbReference>
<reference evidence="7 8" key="1">
    <citation type="submission" date="2011-06" db="EMBL/GenBank/DDBJ databases">
        <authorList>
            <person name="Bador J."/>
            <person name="Amoureux L."/>
            <person name="Neuwirth C."/>
        </authorList>
    </citation>
    <scope>NUCLEOTIDE SEQUENCE [LARGE SCALE GENOMIC DNA]</scope>
    <source>
        <strain evidence="7 8">AXX-A</strain>
    </source>
</reference>
<feature type="transmembrane region" description="Helical" evidence="6">
    <location>
        <begin position="383"/>
        <end position="407"/>
    </location>
</feature>
<dbReference type="PATRIC" id="fig|1003200.3.peg.1861"/>
<feature type="transmembrane region" description="Helical" evidence="6">
    <location>
        <begin position="358"/>
        <end position="377"/>
    </location>
</feature>
<dbReference type="PANTHER" id="PTHR30250">
    <property type="entry name" value="PST FAMILY PREDICTED COLANIC ACID TRANSPORTER"/>
    <property type="match status" value="1"/>
</dbReference>
<evidence type="ECO:0000256" key="6">
    <source>
        <dbReference type="SAM" id="Phobius"/>
    </source>
</evidence>
<feature type="transmembrane region" description="Helical" evidence="6">
    <location>
        <begin position="293"/>
        <end position="314"/>
    </location>
</feature>
<feature type="transmembrane region" description="Helical" evidence="6">
    <location>
        <begin position="214"/>
        <end position="236"/>
    </location>
</feature>